<dbReference type="OrthoDB" id="9811587at2"/>
<keyword evidence="3" id="KW-0813">Transport</keyword>
<dbReference type="InterPro" id="IPR051906">
    <property type="entry name" value="TolC-like"/>
</dbReference>
<organism evidence="9 10">
    <name type="scientific">Sphingobacterium detergens</name>
    <dbReference type="NCBI Taxonomy" id="1145106"/>
    <lineage>
        <taxon>Bacteria</taxon>
        <taxon>Pseudomonadati</taxon>
        <taxon>Bacteroidota</taxon>
        <taxon>Sphingobacteriia</taxon>
        <taxon>Sphingobacteriales</taxon>
        <taxon>Sphingobacteriaceae</taxon>
        <taxon>Sphingobacterium</taxon>
    </lineage>
</organism>
<feature type="chain" id="PRO_5019449725" evidence="8">
    <location>
        <begin position="26"/>
        <end position="453"/>
    </location>
</feature>
<evidence type="ECO:0000256" key="5">
    <source>
        <dbReference type="ARBA" id="ARBA00022692"/>
    </source>
</evidence>
<proteinExistence type="inferred from homology"/>
<evidence type="ECO:0000256" key="7">
    <source>
        <dbReference type="ARBA" id="ARBA00023237"/>
    </source>
</evidence>
<dbReference type="Gene3D" id="1.20.1600.10">
    <property type="entry name" value="Outer membrane efflux proteins (OEP)"/>
    <property type="match status" value="1"/>
</dbReference>
<evidence type="ECO:0000256" key="1">
    <source>
        <dbReference type="ARBA" id="ARBA00004442"/>
    </source>
</evidence>
<comment type="caution">
    <text evidence="9">The sequence shown here is derived from an EMBL/GenBank/DDBJ whole genome shotgun (WGS) entry which is preliminary data.</text>
</comment>
<keyword evidence="5" id="KW-0812">Transmembrane</keyword>
<comment type="subcellular location">
    <subcellularLocation>
        <location evidence="1">Cell outer membrane</location>
    </subcellularLocation>
</comment>
<dbReference type="InterPro" id="IPR003423">
    <property type="entry name" value="OMP_efflux"/>
</dbReference>
<keyword evidence="7" id="KW-0998">Cell outer membrane</keyword>
<reference evidence="9 10" key="1">
    <citation type="submission" date="2018-09" db="EMBL/GenBank/DDBJ databases">
        <title>Genomic Encyclopedia of Type Strains, Phase III (KMG-III): the genomes of soil and plant-associated and newly described type strains.</title>
        <authorList>
            <person name="Whitman W."/>
        </authorList>
    </citation>
    <scope>NUCLEOTIDE SEQUENCE [LARGE SCALE GENOMIC DNA]</scope>
    <source>
        <strain evidence="9 10">CECT 7938</strain>
    </source>
</reference>
<evidence type="ECO:0000313" key="9">
    <source>
        <dbReference type="EMBL" id="RKE47122.1"/>
    </source>
</evidence>
<dbReference type="GO" id="GO:0009279">
    <property type="term" value="C:cell outer membrane"/>
    <property type="evidence" value="ECO:0007669"/>
    <property type="project" value="UniProtKB-SubCell"/>
</dbReference>
<dbReference type="SUPFAM" id="SSF56954">
    <property type="entry name" value="Outer membrane efflux proteins (OEP)"/>
    <property type="match status" value="1"/>
</dbReference>
<dbReference type="GO" id="GO:1990281">
    <property type="term" value="C:efflux pump complex"/>
    <property type="evidence" value="ECO:0007669"/>
    <property type="project" value="TreeGrafter"/>
</dbReference>
<evidence type="ECO:0000256" key="4">
    <source>
        <dbReference type="ARBA" id="ARBA00022452"/>
    </source>
</evidence>
<keyword evidence="6" id="KW-0472">Membrane</keyword>
<dbReference type="Pfam" id="PF02321">
    <property type="entry name" value="OEP"/>
    <property type="match status" value="2"/>
</dbReference>
<dbReference type="GO" id="GO:0015288">
    <property type="term" value="F:porin activity"/>
    <property type="evidence" value="ECO:0007669"/>
    <property type="project" value="TreeGrafter"/>
</dbReference>
<keyword evidence="4" id="KW-1134">Transmembrane beta strand</keyword>
<dbReference type="AlphaFoldDB" id="A0A420ARM5"/>
<feature type="signal peptide" evidence="8">
    <location>
        <begin position="1"/>
        <end position="25"/>
    </location>
</feature>
<sequence length="453" mass="51039">MKSKYNGKFTFWTLLILSISHIASGHDTTWTLSSCIEYAKKNNLTINRTVLSKRTAQLQFEQSKLSLLPSISINTNYGRNYGRSINPTTNEFENSSYEFTGLNSSGNVLLFGWFQKQHEIKKKELMRNVVDTEQEESENDLFLSIATAYIKILLAQEQIKIGQGKLDLSTRQVAQTDQLLRAGRSNGQDLAQVRGQLSLDSAAYIKALLNKELAIIELKALLNLDFEEQLSLEDSNLQNLSLDVLSLTPATIYNIAVTRFAKTLGTGINRKIANENYKITKASLYPRLSLSASMGTNYSSTYFEMLPNGEIQNMPWGKQLRNNLSHSFSLGISIPLFNGLSTRYAIRQAQIDIQTANYLDDEAKLQLKKDVYQAFNDGQTSLLTYKTAVSTQHSTRTALEYATKRYEKGLISALELLITQNLDNEATINVSISKFDLESKIMTINYFLGKIPF</sequence>
<dbReference type="EMBL" id="RAPY01000004">
    <property type="protein sequence ID" value="RKE47122.1"/>
    <property type="molecule type" value="Genomic_DNA"/>
</dbReference>
<gene>
    <name evidence="9" type="ORF">DFQ12_4283</name>
</gene>
<accession>A0A420ARM5</accession>
<evidence type="ECO:0000256" key="8">
    <source>
        <dbReference type="SAM" id="SignalP"/>
    </source>
</evidence>
<keyword evidence="8" id="KW-0732">Signal</keyword>
<dbReference type="RefSeq" id="WP_120260939.1">
    <property type="nucleotide sequence ID" value="NZ_RAPY01000004.1"/>
</dbReference>
<evidence type="ECO:0000256" key="2">
    <source>
        <dbReference type="ARBA" id="ARBA00007613"/>
    </source>
</evidence>
<dbReference type="PANTHER" id="PTHR30026:SF20">
    <property type="entry name" value="OUTER MEMBRANE PROTEIN TOLC"/>
    <property type="match status" value="1"/>
</dbReference>
<evidence type="ECO:0000256" key="3">
    <source>
        <dbReference type="ARBA" id="ARBA00022448"/>
    </source>
</evidence>
<keyword evidence="10" id="KW-1185">Reference proteome</keyword>
<comment type="similarity">
    <text evidence="2">Belongs to the outer membrane factor (OMF) (TC 1.B.17) family.</text>
</comment>
<dbReference type="Proteomes" id="UP000286246">
    <property type="component" value="Unassembled WGS sequence"/>
</dbReference>
<name>A0A420ARM5_SPHD1</name>
<dbReference type="PANTHER" id="PTHR30026">
    <property type="entry name" value="OUTER MEMBRANE PROTEIN TOLC"/>
    <property type="match status" value="1"/>
</dbReference>
<protein>
    <submittedName>
        <fullName evidence="9">Outer membrane protein TolC</fullName>
    </submittedName>
</protein>
<evidence type="ECO:0000256" key="6">
    <source>
        <dbReference type="ARBA" id="ARBA00023136"/>
    </source>
</evidence>
<evidence type="ECO:0000313" key="10">
    <source>
        <dbReference type="Proteomes" id="UP000286246"/>
    </source>
</evidence>
<dbReference type="GO" id="GO:0015562">
    <property type="term" value="F:efflux transmembrane transporter activity"/>
    <property type="evidence" value="ECO:0007669"/>
    <property type="project" value="InterPro"/>
</dbReference>